<dbReference type="AlphaFoldDB" id="A0AAE9NDI0"/>
<dbReference type="SMART" id="SM00448">
    <property type="entry name" value="REC"/>
    <property type="match status" value="1"/>
</dbReference>
<proteinExistence type="predicted"/>
<dbReference type="SUPFAM" id="SSF52172">
    <property type="entry name" value="CheY-like"/>
    <property type="match status" value="1"/>
</dbReference>
<dbReference type="InterPro" id="IPR001789">
    <property type="entry name" value="Sig_transdc_resp-reg_receiver"/>
</dbReference>
<evidence type="ECO:0000259" key="3">
    <source>
        <dbReference type="PROSITE" id="PS50110"/>
    </source>
</evidence>
<evidence type="ECO:0000256" key="1">
    <source>
        <dbReference type="ARBA" id="ARBA00022553"/>
    </source>
</evidence>
<dbReference type="Proteomes" id="UP001058872">
    <property type="component" value="Chromosome"/>
</dbReference>
<dbReference type="PANTHER" id="PTHR44591:SF21">
    <property type="entry name" value="TWO-COMPONENT RESPONSE REGULATOR"/>
    <property type="match status" value="1"/>
</dbReference>
<dbReference type="EMBL" id="CP028989">
    <property type="protein sequence ID" value="UUO67458.1"/>
    <property type="molecule type" value="Genomic_DNA"/>
</dbReference>
<organism evidence="4 5">
    <name type="scientific">Bradyrhizobium betae</name>
    <dbReference type="NCBI Taxonomy" id="244734"/>
    <lineage>
        <taxon>Bacteria</taxon>
        <taxon>Pseudomonadati</taxon>
        <taxon>Pseudomonadota</taxon>
        <taxon>Alphaproteobacteria</taxon>
        <taxon>Hyphomicrobiales</taxon>
        <taxon>Nitrobacteraceae</taxon>
        <taxon>Bradyrhizobium</taxon>
    </lineage>
</organism>
<keyword evidence="1 2" id="KW-0597">Phosphoprotein</keyword>
<name>A0AAE9NDI0_9BRAD</name>
<dbReference type="InterPro" id="IPR011006">
    <property type="entry name" value="CheY-like_superfamily"/>
</dbReference>
<dbReference type="PANTHER" id="PTHR44591">
    <property type="entry name" value="STRESS RESPONSE REGULATOR PROTEIN 1"/>
    <property type="match status" value="1"/>
</dbReference>
<evidence type="ECO:0000256" key="2">
    <source>
        <dbReference type="PROSITE-ProRule" id="PRU00169"/>
    </source>
</evidence>
<protein>
    <recommendedName>
        <fullName evidence="3">Response regulatory domain-containing protein</fullName>
    </recommendedName>
</protein>
<dbReference type="InterPro" id="IPR050595">
    <property type="entry name" value="Bact_response_regulator"/>
</dbReference>
<evidence type="ECO:0000313" key="4">
    <source>
        <dbReference type="EMBL" id="UUO67458.1"/>
    </source>
</evidence>
<feature type="modified residue" description="4-aspartylphosphate" evidence="2">
    <location>
        <position position="109"/>
    </location>
</feature>
<dbReference type="Pfam" id="PF00072">
    <property type="entry name" value="Response_reg"/>
    <property type="match status" value="1"/>
</dbReference>
<reference evidence="4" key="1">
    <citation type="submission" date="2018-04" db="EMBL/GenBank/DDBJ databases">
        <title>Genomes of Endosymbiotic and Endophytic Bradyrhizobium Publication status.</title>
        <authorList>
            <person name="Guha S."/>
            <person name="Jorrin B."/>
            <person name="Sarkar M."/>
            <person name="Poole P.S."/>
            <person name="DasGupta M."/>
        </authorList>
    </citation>
    <scope>NUCLEOTIDE SEQUENCE</scope>
    <source>
        <strain evidence="4">WBOS16</strain>
    </source>
</reference>
<dbReference type="PROSITE" id="PS50110">
    <property type="entry name" value="RESPONSE_REGULATORY"/>
    <property type="match status" value="1"/>
</dbReference>
<dbReference type="GO" id="GO:0000160">
    <property type="term" value="P:phosphorelay signal transduction system"/>
    <property type="evidence" value="ECO:0007669"/>
    <property type="project" value="InterPro"/>
</dbReference>
<sequence length="173" mass="19267">MIRSARRPPGGQEQRPLSWLKSRWLFGRAGGNGPHSPGPRILRMGPHVVDEERDRRMILRVLVAEDEDLIRDVVVDILETHGHEVMEADSGERALQLCAEAAPDLLFTDIKLAGSLSGWDVAIQCRQSNPRMPVIYATGYTHDAPRPVSGSIMLQKPFRLERLLDAVTSLTGK</sequence>
<accession>A0AAE9NDI0</accession>
<gene>
    <name evidence="4" type="ORF">DCM83_21115</name>
</gene>
<feature type="domain" description="Response regulatory" evidence="3">
    <location>
        <begin position="60"/>
        <end position="171"/>
    </location>
</feature>
<dbReference type="Gene3D" id="3.40.50.2300">
    <property type="match status" value="1"/>
</dbReference>
<evidence type="ECO:0000313" key="5">
    <source>
        <dbReference type="Proteomes" id="UP001058872"/>
    </source>
</evidence>